<organismHost>
    <name type="scientific">Sus scrofa</name>
    <name type="common">Pig</name>
    <dbReference type="NCBI Taxonomy" id="9823"/>
</organismHost>
<evidence type="ECO:0000313" key="2">
    <source>
        <dbReference type="Proteomes" id="UP000000871"/>
    </source>
</evidence>
<dbReference type="Pfam" id="PF03338">
    <property type="entry name" value="Pox_J1"/>
    <property type="match status" value="1"/>
</dbReference>
<dbReference type="GeneID" id="932478"/>
<proteinExistence type="predicted"/>
<protein>
    <submittedName>
        <fullName evidence="1">Uncharacterized protein</fullName>
    </submittedName>
</protein>
<dbReference type="InterPro" id="IPR005006">
    <property type="entry name" value="Poxvirus_J1"/>
</dbReference>
<dbReference type="RefSeq" id="NP_570222.1">
    <property type="nucleotide sequence ID" value="NC_003389.1"/>
</dbReference>
<reference evidence="1 2" key="1">
    <citation type="journal article" date="2002" name="J. Virol.">
        <title>The genome of swinepox virus.</title>
        <authorList>
            <person name="Afonso C.L."/>
            <person name="Tulman E.R."/>
            <person name="Lu Z."/>
            <person name="Zsak L."/>
            <person name="Osorio F.A."/>
            <person name="Balinsky C."/>
            <person name="Kutish G.F."/>
            <person name="Rock D.L."/>
        </authorList>
    </citation>
    <scope>NUCLEOTIDE SEQUENCE [LARGE SCALE GENOMIC DNA]</scope>
    <source>
        <strain evidence="2">Swine/Nebraska/17077-99/1999</strain>
    </source>
</reference>
<organism evidence="1 2">
    <name type="scientific">Swinepox virus (strain Swine/Nebraska/17077-99/1999)</name>
    <name type="common">SWPV</name>
    <dbReference type="NCBI Taxonomy" id="300880"/>
    <lineage>
        <taxon>Viruses</taxon>
        <taxon>Varidnaviria</taxon>
        <taxon>Bamfordvirae</taxon>
        <taxon>Nucleocytoviricota</taxon>
        <taxon>Pokkesviricetes</taxon>
        <taxon>Chitovirales</taxon>
        <taxon>Poxviridae</taxon>
        <taxon>Chordopoxvirinae</taxon>
        <taxon>Suipoxvirus</taxon>
        <taxon>Suipoxvirus swinepox</taxon>
        <taxon>Swinepox virus</taxon>
    </lineage>
</organism>
<dbReference type="KEGG" id="vg:932478"/>
<dbReference type="EMBL" id="AF410153">
    <property type="protein sequence ID" value="AAL69801.1"/>
    <property type="molecule type" value="Genomic_DNA"/>
</dbReference>
<keyword evidence="2" id="KW-1185">Reference proteome</keyword>
<gene>
    <name evidence="1" type="primary">SPV062</name>
</gene>
<accession>Q8V3N2</accession>
<sequence>MDHRKYLLTMFFEDNDSFFKYISSQEDDDALSDIAVITRQLDFILMMLIKSKDKLESIGYLYEPLSEEYRRVIDFSDMKNLRSMFNKITIHVSDKCIQVNKGYLSDFVTSLIRLSDSDINTYDSFDITYIDPRRHITWNNILSILNEK</sequence>
<evidence type="ECO:0000313" key="1">
    <source>
        <dbReference type="EMBL" id="AAL69801.1"/>
    </source>
</evidence>
<dbReference type="Proteomes" id="UP000000871">
    <property type="component" value="Segment"/>
</dbReference>
<name>Q8V3N2_SWPV1</name>